<name>A0A5C1AI30_9BACT</name>
<evidence type="ECO:0000313" key="2">
    <source>
        <dbReference type="EMBL" id="QEL17656.1"/>
    </source>
</evidence>
<evidence type="ECO:0000313" key="3">
    <source>
        <dbReference type="Proteomes" id="UP000324974"/>
    </source>
</evidence>
<accession>A0A5C1AI30</accession>
<evidence type="ECO:0000256" key="1">
    <source>
        <dbReference type="SAM" id="MobiDB-lite"/>
    </source>
</evidence>
<dbReference type="AlphaFoldDB" id="A0A5C1AI30"/>
<dbReference type="KEGG" id="lrs:PX52LOC_04654"/>
<dbReference type="Proteomes" id="UP000324974">
    <property type="component" value="Chromosome"/>
</dbReference>
<keyword evidence="3" id="KW-1185">Reference proteome</keyword>
<organism evidence="2 3">
    <name type="scientific">Limnoglobus roseus</name>
    <dbReference type="NCBI Taxonomy" id="2598579"/>
    <lineage>
        <taxon>Bacteria</taxon>
        <taxon>Pseudomonadati</taxon>
        <taxon>Planctomycetota</taxon>
        <taxon>Planctomycetia</taxon>
        <taxon>Gemmatales</taxon>
        <taxon>Gemmataceae</taxon>
        <taxon>Limnoglobus</taxon>
    </lineage>
</organism>
<dbReference type="EMBL" id="CP042425">
    <property type="protein sequence ID" value="QEL17656.1"/>
    <property type="molecule type" value="Genomic_DNA"/>
</dbReference>
<reference evidence="3" key="1">
    <citation type="submission" date="2019-08" db="EMBL/GenBank/DDBJ databases">
        <title>Limnoglobus roseus gen. nov., sp. nov., a novel freshwater planctomycete with a giant genome from the family Gemmataceae.</title>
        <authorList>
            <person name="Kulichevskaya I.S."/>
            <person name="Naumoff D.G."/>
            <person name="Miroshnikov K."/>
            <person name="Ivanova A."/>
            <person name="Philippov D.A."/>
            <person name="Hakobyan A."/>
            <person name="Rijpstra I.C."/>
            <person name="Sinninghe Damste J.S."/>
            <person name="Liesack W."/>
            <person name="Dedysh S.N."/>
        </authorList>
    </citation>
    <scope>NUCLEOTIDE SEQUENCE [LARGE SCALE GENOMIC DNA]</scope>
    <source>
        <strain evidence="3">PX52</strain>
    </source>
</reference>
<feature type="compositionally biased region" description="Basic and acidic residues" evidence="1">
    <location>
        <begin position="8"/>
        <end position="23"/>
    </location>
</feature>
<feature type="region of interest" description="Disordered" evidence="1">
    <location>
        <begin position="42"/>
        <end position="68"/>
    </location>
</feature>
<gene>
    <name evidence="2" type="ORF">PX52LOC_04654</name>
</gene>
<feature type="region of interest" description="Disordered" evidence="1">
    <location>
        <begin position="1"/>
        <end position="30"/>
    </location>
</feature>
<proteinExistence type="predicted"/>
<sequence length="68" mass="7492">MRCAGLPRGDRDRSGRAGRDHAFSHPKLLPLPNSIERAGVGWDRNARGLPPPGIRLTAPTDLDRRNNL</sequence>
<protein>
    <submittedName>
        <fullName evidence="2">Uncharacterized protein</fullName>
    </submittedName>
</protein>